<gene>
    <name evidence="2" type="ORF">GLAREA_10306</name>
</gene>
<name>S3D7X6_GLAL2</name>
<proteinExistence type="predicted"/>
<dbReference type="InterPro" id="IPR000073">
    <property type="entry name" value="AB_hydrolase_1"/>
</dbReference>
<dbReference type="SUPFAM" id="SSF53474">
    <property type="entry name" value="alpha/beta-Hydrolases"/>
    <property type="match status" value="1"/>
</dbReference>
<evidence type="ECO:0000313" key="3">
    <source>
        <dbReference type="Proteomes" id="UP000016922"/>
    </source>
</evidence>
<keyword evidence="2" id="KW-0378">Hydrolase</keyword>
<dbReference type="GeneID" id="19469353"/>
<dbReference type="KEGG" id="glz:GLAREA_10306"/>
<dbReference type="InterPro" id="IPR050266">
    <property type="entry name" value="AB_hydrolase_sf"/>
</dbReference>
<dbReference type="AlphaFoldDB" id="S3D7X6"/>
<dbReference type="GO" id="GO:0016020">
    <property type="term" value="C:membrane"/>
    <property type="evidence" value="ECO:0007669"/>
    <property type="project" value="TreeGrafter"/>
</dbReference>
<organism evidence="2 3">
    <name type="scientific">Glarea lozoyensis (strain ATCC 20868 / MF5171)</name>
    <dbReference type="NCBI Taxonomy" id="1116229"/>
    <lineage>
        <taxon>Eukaryota</taxon>
        <taxon>Fungi</taxon>
        <taxon>Dikarya</taxon>
        <taxon>Ascomycota</taxon>
        <taxon>Pezizomycotina</taxon>
        <taxon>Leotiomycetes</taxon>
        <taxon>Helotiales</taxon>
        <taxon>Helotiaceae</taxon>
        <taxon>Glarea</taxon>
    </lineage>
</organism>
<keyword evidence="3" id="KW-1185">Reference proteome</keyword>
<dbReference type="InterPro" id="IPR029058">
    <property type="entry name" value="AB_hydrolase_fold"/>
</dbReference>
<dbReference type="OMA" id="WHKLTSP"/>
<feature type="domain" description="AB hydrolase-1" evidence="1">
    <location>
        <begin position="29"/>
        <end position="258"/>
    </location>
</feature>
<dbReference type="GO" id="GO:0046464">
    <property type="term" value="P:acylglycerol catabolic process"/>
    <property type="evidence" value="ECO:0007669"/>
    <property type="project" value="TreeGrafter"/>
</dbReference>
<dbReference type="Pfam" id="PF12697">
    <property type="entry name" value="Abhydrolase_6"/>
    <property type="match status" value="1"/>
</dbReference>
<accession>S3D7X6</accession>
<dbReference type="PANTHER" id="PTHR43798">
    <property type="entry name" value="MONOACYLGLYCEROL LIPASE"/>
    <property type="match status" value="1"/>
</dbReference>
<dbReference type="Gene3D" id="3.40.50.1820">
    <property type="entry name" value="alpha/beta hydrolase"/>
    <property type="match status" value="1"/>
</dbReference>
<dbReference type="Proteomes" id="UP000016922">
    <property type="component" value="Unassembled WGS sequence"/>
</dbReference>
<evidence type="ECO:0000313" key="2">
    <source>
        <dbReference type="EMBL" id="EPE34612.1"/>
    </source>
</evidence>
<dbReference type="EMBL" id="KE145356">
    <property type="protein sequence ID" value="EPE34612.1"/>
    <property type="molecule type" value="Genomic_DNA"/>
</dbReference>
<dbReference type="PANTHER" id="PTHR43798:SF5">
    <property type="entry name" value="MONOACYLGLYCEROL LIPASE ABHD6"/>
    <property type="match status" value="1"/>
</dbReference>
<dbReference type="HOGENOM" id="CLU_020336_50_4_1"/>
<protein>
    <submittedName>
        <fullName evidence="2">Alpha/beta-Hydrolase</fullName>
    </submittedName>
</protein>
<sequence length="267" mass="29175">MARCKLHQIDSTTTLHTSITGNPSSLPTLVFLHFWGGSSATYAPLISHLTSYHTISIDFRGLGLSTGPDDQSAYSIKHLALDIEDLLSKLALRDILLVGHSMGGKVAQLIAGRNNTPNLKGLILIAPAPPTPLVLPDDLREQSYTAYETRESCEFVIRNVLTSSTLTDEATEALVRDMLRGNRHARRAWPEYGMAEDIREEVKGMRCPVLVAAGENDVVETRERLEREVVGCYEGGEMVVVEGVGHLMVVEAPAEVARVVEEFVAGI</sequence>
<dbReference type="OrthoDB" id="190201at2759"/>
<dbReference type="RefSeq" id="XP_008078547.1">
    <property type="nucleotide sequence ID" value="XM_008080356.1"/>
</dbReference>
<dbReference type="GO" id="GO:0047372">
    <property type="term" value="F:monoacylglycerol lipase activity"/>
    <property type="evidence" value="ECO:0007669"/>
    <property type="project" value="TreeGrafter"/>
</dbReference>
<dbReference type="eggNOG" id="ENOG502S9GH">
    <property type="taxonomic scope" value="Eukaryota"/>
</dbReference>
<evidence type="ECO:0000259" key="1">
    <source>
        <dbReference type="Pfam" id="PF12697"/>
    </source>
</evidence>
<dbReference type="STRING" id="1116229.S3D7X6"/>
<reference evidence="2 3" key="1">
    <citation type="journal article" date="2013" name="BMC Genomics">
        <title>Genomics-driven discovery of the pneumocandin biosynthetic gene cluster in the fungus Glarea lozoyensis.</title>
        <authorList>
            <person name="Chen L."/>
            <person name="Yue Q."/>
            <person name="Zhang X."/>
            <person name="Xiang M."/>
            <person name="Wang C."/>
            <person name="Li S."/>
            <person name="Che Y."/>
            <person name="Ortiz-Lopez F.J."/>
            <person name="Bills G.F."/>
            <person name="Liu X."/>
            <person name="An Z."/>
        </authorList>
    </citation>
    <scope>NUCLEOTIDE SEQUENCE [LARGE SCALE GENOMIC DNA]</scope>
    <source>
        <strain evidence="3">ATCC 20868 / MF5171</strain>
    </source>
</reference>